<reference evidence="2 3" key="1">
    <citation type="submission" date="2019-07" db="EMBL/GenBank/DDBJ databases">
        <title>Draft genome assembly of a fouling barnacle, Amphibalanus amphitrite (Darwin, 1854): The first reference genome for Thecostraca.</title>
        <authorList>
            <person name="Kim W."/>
        </authorList>
    </citation>
    <scope>NUCLEOTIDE SEQUENCE [LARGE SCALE GENOMIC DNA]</scope>
    <source>
        <strain evidence="2">SNU_AA5</strain>
        <tissue evidence="2">Soma without cirri and trophi</tissue>
    </source>
</reference>
<organism evidence="2 3">
    <name type="scientific">Amphibalanus amphitrite</name>
    <name type="common">Striped barnacle</name>
    <name type="synonym">Balanus amphitrite</name>
    <dbReference type="NCBI Taxonomy" id="1232801"/>
    <lineage>
        <taxon>Eukaryota</taxon>
        <taxon>Metazoa</taxon>
        <taxon>Ecdysozoa</taxon>
        <taxon>Arthropoda</taxon>
        <taxon>Crustacea</taxon>
        <taxon>Multicrustacea</taxon>
        <taxon>Cirripedia</taxon>
        <taxon>Thoracica</taxon>
        <taxon>Thoracicalcarea</taxon>
        <taxon>Balanomorpha</taxon>
        <taxon>Balanoidea</taxon>
        <taxon>Balanidae</taxon>
        <taxon>Amphibalaninae</taxon>
        <taxon>Amphibalanus</taxon>
    </lineage>
</organism>
<dbReference type="AlphaFoldDB" id="A0A6A4VIL4"/>
<name>A0A6A4VIL4_AMPAM</name>
<feature type="chain" id="PRO_5025364932" evidence="1">
    <location>
        <begin position="24"/>
        <end position="129"/>
    </location>
</feature>
<accession>A0A6A4VIL4</accession>
<evidence type="ECO:0000313" key="2">
    <source>
        <dbReference type="EMBL" id="KAF0293855.1"/>
    </source>
</evidence>
<evidence type="ECO:0000256" key="1">
    <source>
        <dbReference type="SAM" id="SignalP"/>
    </source>
</evidence>
<feature type="signal peptide" evidence="1">
    <location>
        <begin position="1"/>
        <end position="23"/>
    </location>
</feature>
<keyword evidence="3" id="KW-1185">Reference proteome</keyword>
<evidence type="ECO:0000313" key="3">
    <source>
        <dbReference type="Proteomes" id="UP000440578"/>
    </source>
</evidence>
<dbReference type="Proteomes" id="UP000440578">
    <property type="component" value="Unassembled WGS sequence"/>
</dbReference>
<comment type="caution">
    <text evidence="2">The sequence shown here is derived from an EMBL/GenBank/DDBJ whole genome shotgun (WGS) entry which is preliminary data.</text>
</comment>
<proteinExistence type="predicted"/>
<keyword evidence="1" id="KW-0732">Signal</keyword>
<protein>
    <submittedName>
        <fullName evidence="2">Uncharacterized protein</fullName>
    </submittedName>
</protein>
<gene>
    <name evidence="2" type="ORF">FJT64_008406</name>
</gene>
<dbReference type="EMBL" id="VIIS01001717">
    <property type="protein sequence ID" value="KAF0293855.1"/>
    <property type="molecule type" value="Genomic_DNA"/>
</dbReference>
<sequence>MRAVSALWLAVVTLGTLVTRGVSWPLVGGRGTGAHRLRLPLAPLEADTDGAVKRQTFLRLGRRPGGWRQWSGAAAFGGLADRLREMAGHLRPARASRLSVPPPDIRSYKRYQIRLRRAANHLPALAKRR</sequence>